<comment type="caution">
    <text evidence="1">The sequence shown here is derived from an EMBL/GenBank/DDBJ whole genome shotgun (WGS) entry which is preliminary data.</text>
</comment>
<evidence type="ECO:0000313" key="1">
    <source>
        <dbReference type="EMBL" id="KAK1389778.1"/>
    </source>
</evidence>
<proteinExistence type="predicted"/>
<reference evidence="1" key="2">
    <citation type="submission" date="2023-05" db="EMBL/GenBank/DDBJ databases">
        <authorList>
            <person name="Schelkunov M.I."/>
        </authorList>
    </citation>
    <scope>NUCLEOTIDE SEQUENCE</scope>
    <source>
        <strain evidence="1">Hsosn_3</strain>
        <tissue evidence="1">Leaf</tissue>
    </source>
</reference>
<name>A0AAD8MZX7_9APIA</name>
<keyword evidence="2" id="KW-1185">Reference proteome</keyword>
<dbReference type="Gene3D" id="6.10.250.3250">
    <property type="match status" value="1"/>
</dbReference>
<dbReference type="Proteomes" id="UP001237642">
    <property type="component" value="Unassembled WGS sequence"/>
</dbReference>
<accession>A0AAD8MZX7</accession>
<sequence>MKYLRFLRRRMNTKPSHGPIHFRIPALPHYSWVTWSSFGNFVGKKLINLLLSLQELESKPKERAQLVHEKKKQLTELRLRADKTVDEKFGLQHDIIASVKY</sequence>
<reference evidence="1" key="1">
    <citation type="submission" date="2023-02" db="EMBL/GenBank/DDBJ databases">
        <title>Genome of toxic invasive species Heracleum sosnowskyi carries increased number of genes despite the absence of recent whole-genome duplications.</title>
        <authorList>
            <person name="Schelkunov M."/>
            <person name="Shtratnikova V."/>
            <person name="Makarenko M."/>
            <person name="Klepikova A."/>
            <person name="Omelchenko D."/>
            <person name="Novikova G."/>
            <person name="Obukhova E."/>
            <person name="Bogdanov V."/>
            <person name="Penin A."/>
            <person name="Logacheva M."/>
        </authorList>
    </citation>
    <scope>NUCLEOTIDE SEQUENCE</scope>
    <source>
        <strain evidence="1">Hsosn_3</strain>
        <tissue evidence="1">Leaf</tissue>
    </source>
</reference>
<dbReference type="EMBL" id="JAUIZM010000004">
    <property type="protein sequence ID" value="KAK1389778.1"/>
    <property type="molecule type" value="Genomic_DNA"/>
</dbReference>
<organism evidence="1 2">
    <name type="scientific">Heracleum sosnowskyi</name>
    <dbReference type="NCBI Taxonomy" id="360622"/>
    <lineage>
        <taxon>Eukaryota</taxon>
        <taxon>Viridiplantae</taxon>
        <taxon>Streptophyta</taxon>
        <taxon>Embryophyta</taxon>
        <taxon>Tracheophyta</taxon>
        <taxon>Spermatophyta</taxon>
        <taxon>Magnoliopsida</taxon>
        <taxon>eudicotyledons</taxon>
        <taxon>Gunneridae</taxon>
        <taxon>Pentapetalae</taxon>
        <taxon>asterids</taxon>
        <taxon>campanulids</taxon>
        <taxon>Apiales</taxon>
        <taxon>Apiaceae</taxon>
        <taxon>Apioideae</taxon>
        <taxon>apioid superclade</taxon>
        <taxon>Tordylieae</taxon>
        <taxon>Tordyliinae</taxon>
        <taxon>Heracleum</taxon>
    </lineage>
</organism>
<evidence type="ECO:0000313" key="2">
    <source>
        <dbReference type="Proteomes" id="UP001237642"/>
    </source>
</evidence>
<protein>
    <submittedName>
        <fullName evidence="1">Uncharacterized protein</fullName>
    </submittedName>
</protein>
<dbReference type="AlphaFoldDB" id="A0AAD8MZX7"/>
<gene>
    <name evidence="1" type="ORF">POM88_017956</name>
</gene>